<accession>A0A4P9YE01</accession>
<gene>
    <name evidence="1" type="ORF">ROZALSC1DRAFT_30538</name>
</gene>
<name>A0A4P9YE01_ROZAC</name>
<dbReference type="Proteomes" id="UP000281549">
    <property type="component" value="Unassembled WGS sequence"/>
</dbReference>
<evidence type="ECO:0000313" key="2">
    <source>
        <dbReference type="Proteomes" id="UP000281549"/>
    </source>
</evidence>
<dbReference type="EMBL" id="ML005715">
    <property type="protein sequence ID" value="RKP17693.1"/>
    <property type="molecule type" value="Genomic_DNA"/>
</dbReference>
<organism evidence="1 2">
    <name type="scientific">Rozella allomycis (strain CSF55)</name>
    <dbReference type="NCBI Taxonomy" id="988480"/>
    <lineage>
        <taxon>Eukaryota</taxon>
        <taxon>Fungi</taxon>
        <taxon>Fungi incertae sedis</taxon>
        <taxon>Cryptomycota</taxon>
        <taxon>Cryptomycota incertae sedis</taxon>
        <taxon>Rozella</taxon>
    </lineage>
</organism>
<protein>
    <submittedName>
        <fullName evidence="1">Uncharacterized protein</fullName>
    </submittedName>
</protein>
<feature type="non-terminal residue" evidence="1">
    <location>
        <position position="61"/>
    </location>
</feature>
<evidence type="ECO:0000313" key="1">
    <source>
        <dbReference type="EMBL" id="RKP17693.1"/>
    </source>
</evidence>
<reference evidence="2" key="1">
    <citation type="journal article" date="2018" name="Nat. Microbiol.">
        <title>Leveraging single-cell genomics to expand the fungal tree of life.</title>
        <authorList>
            <person name="Ahrendt S.R."/>
            <person name="Quandt C.A."/>
            <person name="Ciobanu D."/>
            <person name="Clum A."/>
            <person name="Salamov A."/>
            <person name="Andreopoulos B."/>
            <person name="Cheng J.F."/>
            <person name="Woyke T."/>
            <person name="Pelin A."/>
            <person name="Henrissat B."/>
            <person name="Reynolds N.K."/>
            <person name="Benny G.L."/>
            <person name="Smith M.E."/>
            <person name="James T.Y."/>
            <person name="Grigoriev I.V."/>
        </authorList>
    </citation>
    <scope>NUCLEOTIDE SEQUENCE [LARGE SCALE GENOMIC DNA]</scope>
    <source>
        <strain evidence="2">CSF55</strain>
    </source>
</reference>
<dbReference type="AlphaFoldDB" id="A0A4P9YE01"/>
<feature type="non-terminal residue" evidence="1">
    <location>
        <position position="1"/>
    </location>
</feature>
<sequence length="61" mass="6703">GVGPQKEVQGLEYHKPADIFIPVLENSHNVCIDLTIGCPYVEHVFNKVVEEGGAALIRSRD</sequence>
<proteinExistence type="predicted"/>